<comment type="pathway">
    <text evidence="3 4">Cofactor biosynthesis; coenzyme A biosynthesis; CoA from (R)-pantothenate: step 2/5.</text>
</comment>
<keyword evidence="2 3" id="KW-0456">Lyase</keyword>
<keyword evidence="1 3" id="KW-0210">Decarboxylase</keyword>
<feature type="domain" description="DNA/pantothenate metabolism flavoprotein C-terminal" evidence="6">
    <location>
        <begin position="198"/>
        <end position="428"/>
    </location>
</feature>
<reference evidence="7" key="1">
    <citation type="submission" date="2022-10" db="EMBL/GenBank/DDBJ databases">
        <title>Genome sequence of Actinomyces israelii ATCC 10048.</title>
        <authorList>
            <person name="Watt R.M."/>
            <person name="Tong W.M."/>
        </authorList>
    </citation>
    <scope>NUCLEOTIDE SEQUENCE</scope>
    <source>
        <strain evidence="7">ATCC 10048</strain>
    </source>
</reference>
<dbReference type="InterPro" id="IPR005252">
    <property type="entry name" value="CoaBC"/>
</dbReference>
<keyword evidence="3" id="KW-0511">Multifunctional enzyme</keyword>
<evidence type="ECO:0000256" key="4">
    <source>
        <dbReference type="RuleBase" id="RU364078"/>
    </source>
</evidence>
<dbReference type="SUPFAM" id="SSF102645">
    <property type="entry name" value="CoaB-like"/>
    <property type="match status" value="1"/>
</dbReference>
<dbReference type="EC" id="4.1.1.36" evidence="3"/>
<dbReference type="EMBL" id="JAPTMY010000005">
    <property type="protein sequence ID" value="MCZ0857071.1"/>
    <property type="molecule type" value="Genomic_DNA"/>
</dbReference>
<evidence type="ECO:0000256" key="2">
    <source>
        <dbReference type="ARBA" id="ARBA00023239"/>
    </source>
</evidence>
<dbReference type="Proteomes" id="UP001072034">
    <property type="component" value="Unassembled WGS sequence"/>
</dbReference>
<feature type="region of interest" description="Phosphopantothenate--cysteine ligase" evidence="3">
    <location>
        <begin position="203"/>
        <end position="434"/>
    </location>
</feature>
<dbReference type="Gene3D" id="3.40.50.10300">
    <property type="entry name" value="CoaB-like"/>
    <property type="match status" value="1"/>
</dbReference>
<proteinExistence type="inferred from homology"/>
<sequence length="434" mass="44749">MSAAPTGPRRVVVGVSGSIAAYKAPFVIRLLRRAGHEVRTLATQAALRFIGAPALAAVTGSPVSSGVFDDPAAVEHVAVGEWADLVVVAPASADLLARVAAGRADDLLTATILTTTAPVVLAPAMHTQMWANPATRENVATLRRRGLSVIEPDSGRLTGSDSGEGRLPEAERIVDEALAVLAERRAQRIAPAPHPSDLSGRRVVVSAGGTREPIDPVRYLGNRSSGRQGAAVARAAVERGARTTLVAAHVAGDVLAALPGEVEVVPVGTAMEMRDAVRRAARDADAVVMAAAVADYRPAEAAASKIKKRGLRSGGEAGATRLSIELVENPDILAGLVADPPRSDGGRTLVVGFAAETGDDDGDVLAHGAAKARRKGADLLAVNAVGERTGFGDVPNAVVVLDCRGREVARARGSKTDVARALIDLVARRLPGRF</sequence>
<comment type="function">
    <text evidence="3">Catalyzes two sequential steps in the biosynthesis of coenzyme A. In the first step cysteine is conjugated to 4'-phosphopantothenate to form 4-phosphopantothenoylcysteine. In the second step the latter compound is decarboxylated to form 4'-phosphopantotheine.</text>
</comment>
<protein>
    <recommendedName>
        <fullName evidence="3">Coenzyme A biosynthesis bifunctional protein CoaBC</fullName>
    </recommendedName>
    <alternativeName>
        <fullName evidence="3">DNA/pantothenate metabolism flavoprotein</fullName>
    </alternativeName>
    <alternativeName>
        <fullName evidence="3">Phosphopantothenoylcysteine synthetase/decarboxylase</fullName>
        <shortName evidence="3">PPCS-PPCDC</shortName>
    </alternativeName>
    <domain>
        <recommendedName>
            <fullName evidence="3">Phosphopantothenoylcysteine decarboxylase</fullName>
            <shortName evidence="3">PPC decarboxylase</shortName>
            <shortName evidence="3">PPC-DC</shortName>
            <ecNumber evidence="3">4.1.1.36</ecNumber>
        </recommendedName>
        <alternativeName>
            <fullName evidence="3">CoaC</fullName>
        </alternativeName>
    </domain>
    <domain>
        <recommendedName>
            <fullName evidence="3">Phosphopantothenate--cysteine ligase</fullName>
            <ecNumber evidence="3">6.3.2.5</ecNumber>
        </recommendedName>
        <alternativeName>
            <fullName evidence="3">CoaB</fullName>
        </alternativeName>
        <alternativeName>
            <fullName evidence="3">Phosphopantothenoylcysteine synthetase</fullName>
            <shortName evidence="3">PPC synthetase</shortName>
            <shortName evidence="3">PPC-S</shortName>
        </alternativeName>
    </domain>
</protein>
<gene>
    <name evidence="3 7" type="primary">coaBC</name>
    <name evidence="7" type="ORF">OHJ16_03285</name>
</gene>
<comment type="cofactor">
    <cofactor evidence="3">
        <name>Mg(2+)</name>
        <dbReference type="ChEBI" id="CHEBI:18420"/>
    </cofactor>
</comment>
<keyword evidence="8" id="KW-1185">Reference proteome</keyword>
<dbReference type="Gene3D" id="3.40.50.1950">
    <property type="entry name" value="Flavin prenyltransferase-like"/>
    <property type="match status" value="1"/>
</dbReference>
<dbReference type="GO" id="GO:0004633">
    <property type="term" value="F:phosphopantothenoylcysteine decarboxylase activity"/>
    <property type="evidence" value="ECO:0007669"/>
    <property type="project" value="UniProtKB-EC"/>
</dbReference>
<dbReference type="PANTHER" id="PTHR14359">
    <property type="entry name" value="HOMO-OLIGOMERIC FLAVIN CONTAINING CYS DECARBOXYLASE FAMILY"/>
    <property type="match status" value="1"/>
</dbReference>
<feature type="binding site" evidence="3">
    <location>
        <position position="371"/>
    </location>
    <ligand>
        <name>CTP</name>
        <dbReference type="ChEBI" id="CHEBI:37563"/>
    </ligand>
</feature>
<comment type="pathway">
    <text evidence="3 4">Cofactor biosynthesis; coenzyme A biosynthesis; CoA from (R)-pantothenate: step 3/5.</text>
</comment>
<keyword evidence="3" id="KW-0479">Metal-binding</keyword>
<keyword evidence="3 4" id="KW-0285">Flavoprotein</keyword>
<keyword evidence="3" id="KW-0460">Magnesium</keyword>
<organism evidence="7 8">
    <name type="scientific">Actinomyces israelii</name>
    <dbReference type="NCBI Taxonomy" id="1659"/>
    <lineage>
        <taxon>Bacteria</taxon>
        <taxon>Bacillati</taxon>
        <taxon>Actinomycetota</taxon>
        <taxon>Actinomycetes</taxon>
        <taxon>Actinomycetales</taxon>
        <taxon>Actinomycetaceae</taxon>
        <taxon>Actinomyces</taxon>
    </lineage>
</organism>
<comment type="catalytic activity">
    <reaction evidence="3 4">
        <text>N-[(R)-4-phosphopantothenoyl]-L-cysteine + H(+) = (R)-4'-phosphopantetheine + CO2</text>
        <dbReference type="Rhea" id="RHEA:16793"/>
        <dbReference type="ChEBI" id="CHEBI:15378"/>
        <dbReference type="ChEBI" id="CHEBI:16526"/>
        <dbReference type="ChEBI" id="CHEBI:59458"/>
        <dbReference type="ChEBI" id="CHEBI:61723"/>
        <dbReference type="EC" id="4.1.1.36"/>
    </reaction>
</comment>
<dbReference type="PANTHER" id="PTHR14359:SF6">
    <property type="entry name" value="PHOSPHOPANTOTHENOYLCYSTEINE DECARBOXYLASE"/>
    <property type="match status" value="1"/>
</dbReference>
<name>A0ABT4I6C9_9ACTO</name>
<comment type="caution">
    <text evidence="3">Lacks conserved residue(s) required for the propagation of feature annotation.</text>
</comment>
<comment type="similarity">
    <text evidence="3 4">In the N-terminal section; belongs to the HFCD (homo-oligomeric flavin containing Cys decarboxylase) superfamily.</text>
</comment>
<evidence type="ECO:0000259" key="5">
    <source>
        <dbReference type="Pfam" id="PF02441"/>
    </source>
</evidence>
<comment type="caution">
    <text evidence="7">The sequence shown here is derived from an EMBL/GenBank/DDBJ whole genome shotgun (WGS) entry which is preliminary data.</text>
</comment>
<keyword evidence="3 4" id="KW-0436">Ligase</keyword>
<dbReference type="HAMAP" id="MF_02225">
    <property type="entry name" value="CoaBC"/>
    <property type="match status" value="1"/>
</dbReference>
<dbReference type="NCBIfam" id="TIGR00521">
    <property type="entry name" value="coaBC_dfp"/>
    <property type="match status" value="1"/>
</dbReference>
<dbReference type="SUPFAM" id="SSF52507">
    <property type="entry name" value="Homo-oligomeric flavin-containing Cys decarboxylases, HFCD"/>
    <property type="match status" value="1"/>
</dbReference>
<feature type="domain" description="Flavoprotein" evidence="5">
    <location>
        <begin position="10"/>
        <end position="179"/>
    </location>
</feature>
<dbReference type="Pfam" id="PF02441">
    <property type="entry name" value="Flavoprotein"/>
    <property type="match status" value="1"/>
</dbReference>
<dbReference type="EC" id="6.3.2.5" evidence="3"/>
<evidence type="ECO:0000256" key="1">
    <source>
        <dbReference type="ARBA" id="ARBA00022793"/>
    </source>
</evidence>
<dbReference type="GO" id="GO:0004632">
    <property type="term" value="F:phosphopantothenate--cysteine ligase activity"/>
    <property type="evidence" value="ECO:0007669"/>
    <property type="project" value="UniProtKB-EC"/>
</dbReference>
<keyword evidence="3 4" id="KW-0288">FMN</keyword>
<feature type="binding site" evidence="3">
    <location>
        <position position="305"/>
    </location>
    <ligand>
        <name>CTP</name>
        <dbReference type="ChEBI" id="CHEBI:37563"/>
    </ligand>
</feature>
<comment type="similarity">
    <text evidence="3 4">In the C-terminal section; belongs to the PPC synthetase family.</text>
</comment>
<evidence type="ECO:0000313" key="7">
    <source>
        <dbReference type="EMBL" id="MCZ0857071.1"/>
    </source>
</evidence>
<dbReference type="InterPro" id="IPR035929">
    <property type="entry name" value="CoaB-like_sf"/>
</dbReference>
<feature type="binding site" evidence="3">
    <location>
        <position position="353"/>
    </location>
    <ligand>
        <name>CTP</name>
        <dbReference type="ChEBI" id="CHEBI:37563"/>
    </ligand>
</feature>
<accession>A0ABT4I6C9</accession>
<dbReference type="InterPro" id="IPR036551">
    <property type="entry name" value="Flavin_trans-like"/>
</dbReference>
<evidence type="ECO:0000256" key="3">
    <source>
        <dbReference type="HAMAP-Rule" id="MF_02225"/>
    </source>
</evidence>
<comment type="function">
    <text evidence="4">Catalyzes two steps in the biosynthesis of coenzyme A. In the first step cysteine is conjugated to 4'-phosphopantothenate to form 4-phosphopantothenoylcysteine, in the latter compound is decarboxylated to form 4'-phosphopantotheine.</text>
</comment>
<feature type="region of interest" description="Phosphopantothenoylcysteine decarboxylase" evidence="3">
    <location>
        <begin position="1"/>
        <end position="202"/>
    </location>
</feature>
<feature type="binding site" evidence="3">
    <location>
        <position position="295"/>
    </location>
    <ligand>
        <name>CTP</name>
        <dbReference type="ChEBI" id="CHEBI:37563"/>
    </ligand>
</feature>
<evidence type="ECO:0000313" key="8">
    <source>
        <dbReference type="Proteomes" id="UP001072034"/>
    </source>
</evidence>
<dbReference type="RefSeq" id="WP_268916804.1">
    <property type="nucleotide sequence ID" value="NZ_CP124548.1"/>
</dbReference>
<feature type="binding site" evidence="3">
    <location>
        <position position="375"/>
    </location>
    <ligand>
        <name>CTP</name>
        <dbReference type="ChEBI" id="CHEBI:37563"/>
    </ligand>
</feature>
<feature type="binding site" evidence="3">
    <location>
        <begin position="330"/>
        <end position="333"/>
    </location>
    <ligand>
        <name>CTP</name>
        <dbReference type="ChEBI" id="CHEBI:37563"/>
    </ligand>
</feature>
<dbReference type="InterPro" id="IPR003382">
    <property type="entry name" value="Flavoprotein"/>
</dbReference>
<dbReference type="Pfam" id="PF04127">
    <property type="entry name" value="DFP"/>
    <property type="match status" value="1"/>
</dbReference>
<dbReference type="InterPro" id="IPR007085">
    <property type="entry name" value="DNA/pantothenate-metab_flavo_C"/>
</dbReference>
<evidence type="ECO:0000259" key="6">
    <source>
        <dbReference type="Pfam" id="PF04127"/>
    </source>
</evidence>
<comment type="cofactor">
    <cofactor evidence="3">
        <name>FMN</name>
        <dbReference type="ChEBI" id="CHEBI:58210"/>
    </cofactor>
    <text evidence="3">Binds 1 FMN per subunit.</text>
</comment>
<comment type="catalytic activity">
    <reaction evidence="3 4">
        <text>(R)-4'-phosphopantothenate + L-cysteine + CTP = N-[(R)-4-phosphopantothenoyl]-L-cysteine + CMP + diphosphate + H(+)</text>
        <dbReference type="Rhea" id="RHEA:19397"/>
        <dbReference type="ChEBI" id="CHEBI:10986"/>
        <dbReference type="ChEBI" id="CHEBI:15378"/>
        <dbReference type="ChEBI" id="CHEBI:33019"/>
        <dbReference type="ChEBI" id="CHEBI:35235"/>
        <dbReference type="ChEBI" id="CHEBI:37563"/>
        <dbReference type="ChEBI" id="CHEBI:59458"/>
        <dbReference type="ChEBI" id="CHEBI:60377"/>
        <dbReference type="EC" id="6.3.2.5"/>
    </reaction>
</comment>